<organism evidence="3 4">
    <name type="scientific">Steccherinum ochraceum</name>
    <dbReference type="NCBI Taxonomy" id="92696"/>
    <lineage>
        <taxon>Eukaryota</taxon>
        <taxon>Fungi</taxon>
        <taxon>Dikarya</taxon>
        <taxon>Basidiomycota</taxon>
        <taxon>Agaricomycotina</taxon>
        <taxon>Agaricomycetes</taxon>
        <taxon>Polyporales</taxon>
        <taxon>Steccherinaceae</taxon>
        <taxon>Steccherinum</taxon>
    </lineage>
</organism>
<evidence type="ECO:0008006" key="5">
    <source>
        <dbReference type="Google" id="ProtNLM"/>
    </source>
</evidence>
<evidence type="ECO:0000256" key="1">
    <source>
        <dbReference type="ARBA" id="ARBA00009995"/>
    </source>
</evidence>
<name>A0A4R0RXY7_9APHY</name>
<dbReference type="GO" id="GO:0035251">
    <property type="term" value="F:UDP-glucosyltransferase activity"/>
    <property type="evidence" value="ECO:0007669"/>
    <property type="project" value="TreeGrafter"/>
</dbReference>
<proteinExistence type="inferred from homology"/>
<evidence type="ECO:0000313" key="4">
    <source>
        <dbReference type="Proteomes" id="UP000292702"/>
    </source>
</evidence>
<protein>
    <recommendedName>
        <fullName evidence="5">UDP-glycosyltransferases domain-containing protein</fullName>
    </recommendedName>
</protein>
<keyword evidence="2" id="KW-0808">Transferase</keyword>
<dbReference type="Proteomes" id="UP000292702">
    <property type="component" value="Unassembled WGS sequence"/>
</dbReference>
<dbReference type="EMBL" id="RWJN01000001">
    <property type="protein sequence ID" value="TCD71965.1"/>
    <property type="molecule type" value="Genomic_DNA"/>
</dbReference>
<gene>
    <name evidence="3" type="ORF">EIP91_000097</name>
</gene>
<evidence type="ECO:0000313" key="3">
    <source>
        <dbReference type="EMBL" id="TCD71965.1"/>
    </source>
</evidence>
<evidence type="ECO:0000256" key="2">
    <source>
        <dbReference type="ARBA" id="ARBA00022679"/>
    </source>
</evidence>
<dbReference type="Gene3D" id="3.40.50.2000">
    <property type="entry name" value="Glycogen Phosphorylase B"/>
    <property type="match status" value="2"/>
</dbReference>
<dbReference type="Pfam" id="PF00201">
    <property type="entry name" value="UDPGT"/>
    <property type="match status" value="1"/>
</dbReference>
<dbReference type="CDD" id="cd03784">
    <property type="entry name" value="GT1_Gtf-like"/>
    <property type="match status" value="1"/>
</dbReference>
<dbReference type="PANTHER" id="PTHR48047">
    <property type="entry name" value="GLYCOSYLTRANSFERASE"/>
    <property type="match status" value="1"/>
</dbReference>
<dbReference type="OrthoDB" id="5835829at2759"/>
<comment type="caution">
    <text evidence="3">The sequence shown here is derived from an EMBL/GenBank/DDBJ whole genome shotgun (WGS) entry which is preliminary data.</text>
</comment>
<dbReference type="InterPro" id="IPR002213">
    <property type="entry name" value="UDP_glucos_trans"/>
</dbReference>
<dbReference type="SUPFAM" id="SSF53756">
    <property type="entry name" value="UDP-Glycosyltransferase/glycogen phosphorylase"/>
    <property type="match status" value="1"/>
</dbReference>
<dbReference type="AlphaFoldDB" id="A0A4R0RXY7"/>
<comment type="similarity">
    <text evidence="1">Belongs to the UDP-glycosyltransferase family.</text>
</comment>
<sequence length="528" mass="58115">MLLADNYPHLVIAGVEPWGHARPLCAFASKVALTRDVYVTLFTTPRVLERVKNEVARAFGPENAERLKLIRIVALDCEYKGEVASFADRMTNDAQCYLTAFMNEYTLLAQEKPITCFVTKAEYPAVRAPTALVIDFIHGPLAKMVHNLGVGPKAKVIAFSSGMVSFMYLCVAPVERGGRGNLNEKVYREVEKSGRAVADVADEIVHDYTDEITQMPGFPKMYHYEYDPQDVSFLTKGFLGKMWMAMLDSYNDTDGVILTSPEVYEPAAVAAMKDWMTAIGRDAWAIGPLQPSSGSKEAVAGEGAQSEKSAQIKEFMDTALAKYGEQSMLYISFGSAFWVSELAKLDAFLDVVIEKNIPFILSHGSPLAQLTDEFKTRIEHSGLGLLSQWSPQQTILGHPALGWFVSHCGHGSTIEAVSSGVPLICWPFHADQPANTINLTEIHDVAYELLEVRTGPNGLKPSYRTGRVHEGTSKAIRLETRAVLEKAFGDDGKRKRANAKVLQKAILSAWDKGGPAENEMVKFLNVLG</sequence>
<keyword evidence="4" id="KW-1185">Reference proteome</keyword>
<accession>A0A4R0RXY7</accession>
<reference evidence="3 4" key="1">
    <citation type="submission" date="2018-11" db="EMBL/GenBank/DDBJ databases">
        <title>Genome assembly of Steccherinum ochraceum LE-BIN_3174, the white-rot fungus of the Steccherinaceae family (The Residual Polyporoid clade, Polyporales, Basidiomycota).</title>
        <authorList>
            <person name="Fedorova T.V."/>
            <person name="Glazunova O.A."/>
            <person name="Landesman E.O."/>
            <person name="Moiseenko K.V."/>
            <person name="Psurtseva N.V."/>
            <person name="Savinova O.S."/>
            <person name="Shakhova N.V."/>
            <person name="Tyazhelova T.V."/>
            <person name="Vasina D.V."/>
        </authorList>
    </citation>
    <scope>NUCLEOTIDE SEQUENCE [LARGE SCALE GENOMIC DNA]</scope>
    <source>
        <strain evidence="3 4">LE-BIN_3174</strain>
    </source>
</reference>